<dbReference type="InterPro" id="IPR005225">
    <property type="entry name" value="Small_GTP-bd"/>
</dbReference>
<dbReference type="Pfam" id="PF01926">
    <property type="entry name" value="MMR_HSR1"/>
    <property type="match status" value="2"/>
</dbReference>
<dbReference type="PROSITE" id="PS51712">
    <property type="entry name" value="G_ENGA"/>
    <property type="match status" value="2"/>
</dbReference>
<dbReference type="PIRSF" id="PIRSF006485">
    <property type="entry name" value="GTP-binding_EngA"/>
    <property type="match status" value="1"/>
</dbReference>
<dbReference type="InterPro" id="IPR032859">
    <property type="entry name" value="KH_dom-like"/>
</dbReference>
<keyword evidence="4" id="KW-0677">Repeat</keyword>
<dbReference type="Pfam" id="PF14714">
    <property type="entry name" value="KH_dom-like"/>
    <property type="match status" value="1"/>
</dbReference>
<proteinExistence type="inferred from homology"/>
<evidence type="ECO:0000256" key="1">
    <source>
        <dbReference type="ARBA" id="ARBA00008279"/>
    </source>
</evidence>
<dbReference type="GO" id="GO:0005525">
    <property type="term" value="F:GTP binding"/>
    <property type="evidence" value="ECO:0007669"/>
    <property type="project" value="UniProtKB-KW"/>
</dbReference>
<dbReference type="NCBIfam" id="TIGR03594">
    <property type="entry name" value="GTPase_EngA"/>
    <property type="match status" value="1"/>
</dbReference>
<evidence type="ECO:0000256" key="3">
    <source>
        <dbReference type="ARBA" id="ARBA00022517"/>
    </source>
</evidence>
<evidence type="ECO:0000256" key="7">
    <source>
        <dbReference type="ARBA" id="ARBA00032345"/>
    </source>
</evidence>
<accession>A0A381RJR0</accession>
<dbReference type="GO" id="GO:0043022">
    <property type="term" value="F:ribosome binding"/>
    <property type="evidence" value="ECO:0007669"/>
    <property type="project" value="TreeGrafter"/>
</dbReference>
<evidence type="ECO:0000259" key="8">
    <source>
        <dbReference type="PROSITE" id="PS51712"/>
    </source>
</evidence>
<keyword evidence="6" id="KW-0342">GTP-binding</keyword>
<keyword evidence="3" id="KW-0690">Ribosome biogenesis</keyword>
<dbReference type="CDD" id="cd01895">
    <property type="entry name" value="EngA2"/>
    <property type="match status" value="1"/>
</dbReference>
<dbReference type="GO" id="GO:0042254">
    <property type="term" value="P:ribosome biogenesis"/>
    <property type="evidence" value="ECO:0007669"/>
    <property type="project" value="UniProtKB-KW"/>
</dbReference>
<dbReference type="CDD" id="cd01894">
    <property type="entry name" value="EngA1"/>
    <property type="match status" value="1"/>
</dbReference>
<dbReference type="InterPro" id="IPR016484">
    <property type="entry name" value="GTPase_Der"/>
</dbReference>
<dbReference type="SUPFAM" id="SSF52540">
    <property type="entry name" value="P-loop containing nucleoside triphosphate hydrolases"/>
    <property type="match status" value="2"/>
</dbReference>
<dbReference type="AlphaFoldDB" id="A0A381RJR0"/>
<dbReference type="PANTHER" id="PTHR43834:SF6">
    <property type="entry name" value="GTPASE DER"/>
    <property type="match status" value="1"/>
</dbReference>
<comment type="similarity">
    <text evidence="1">Belongs to the TRAFAC class TrmE-Era-EngA-EngB-Septin-like GTPase superfamily. EngA (Der) GTPase family.</text>
</comment>
<feature type="domain" description="EngA-type G" evidence="8">
    <location>
        <begin position="187"/>
        <end position="362"/>
    </location>
</feature>
<protein>
    <recommendedName>
        <fullName evidence="2">GTPase Der</fullName>
    </recommendedName>
    <alternativeName>
        <fullName evidence="7">GTP-binding protein EngA</fullName>
    </alternativeName>
</protein>
<dbReference type="FunFam" id="3.30.300.20:FF:000004">
    <property type="entry name" value="GTPase Der"/>
    <property type="match status" value="1"/>
</dbReference>
<dbReference type="InterPro" id="IPR015946">
    <property type="entry name" value="KH_dom-like_a/b"/>
</dbReference>
<dbReference type="PRINTS" id="PR00326">
    <property type="entry name" value="GTP1OBG"/>
</dbReference>
<dbReference type="InterPro" id="IPR027417">
    <property type="entry name" value="P-loop_NTPase"/>
</dbReference>
<gene>
    <name evidence="9" type="ORF">METZ01_LOCUS42157</name>
</gene>
<sequence>MSSPQTVVALVGRPNVGKSTLFNRLLGRRSAIVEKKPGVTRDRNSGIAKYQGYEFLAVDTGGFEPVAETSLIRQMSQQARLAVEEADCVLFIVNVQEGWTQGDGEIYRTLVEADTPLFVVVNKADNPRLEEESFEFHRLGVEKIFPVSAEHNRGIDGLLEEVDQLVPLKIVEKEDSNEGLTRPDAPVAVAVIGKPNAGKSSIVNALLRKERMIVDSVSGTTRDPVDSQCNYEGRNILLVDTAGIRRRGKVSQKIETFSIVSALKSIERADVTLLIIDAGEGVTEQVTKIAGYANERKKSLVIVMNKWDLAKKDGKTEKEAREDVYDSLNFINFAPVIFVSAKTGQQVPQIFENILRVHEQYVRRIQTSDLNTILHLIVNQHPPPSKSGRPTKVYYGNQVSVAPPTFVFMTNNPEKTNFAYERYISNQFRYHFGFEGTPLNFIWRKKKSTRSKKSGKRA</sequence>
<dbReference type="Gene3D" id="3.30.300.20">
    <property type="match status" value="1"/>
</dbReference>
<evidence type="ECO:0000256" key="5">
    <source>
        <dbReference type="ARBA" id="ARBA00022741"/>
    </source>
</evidence>
<evidence type="ECO:0000313" key="9">
    <source>
        <dbReference type="EMBL" id="SUZ89303.1"/>
    </source>
</evidence>
<dbReference type="InterPro" id="IPR006073">
    <property type="entry name" value="GTP-bd"/>
</dbReference>
<dbReference type="SMART" id="SM00173">
    <property type="entry name" value="RAS"/>
    <property type="match status" value="1"/>
</dbReference>
<evidence type="ECO:0000256" key="6">
    <source>
        <dbReference type="ARBA" id="ARBA00023134"/>
    </source>
</evidence>
<name>A0A381RJR0_9ZZZZ</name>
<dbReference type="NCBIfam" id="TIGR00231">
    <property type="entry name" value="small_GTP"/>
    <property type="match status" value="2"/>
</dbReference>
<evidence type="ECO:0000256" key="2">
    <source>
        <dbReference type="ARBA" id="ARBA00020953"/>
    </source>
</evidence>
<feature type="domain" description="EngA-type G" evidence="8">
    <location>
        <begin position="6"/>
        <end position="170"/>
    </location>
</feature>
<dbReference type="Gene3D" id="3.40.50.300">
    <property type="entry name" value="P-loop containing nucleotide triphosphate hydrolases"/>
    <property type="match status" value="2"/>
</dbReference>
<dbReference type="InterPro" id="IPR031166">
    <property type="entry name" value="G_ENGA"/>
</dbReference>
<organism evidence="9">
    <name type="scientific">marine metagenome</name>
    <dbReference type="NCBI Taxonomy" id="408172"/>
    <lineage>
        <taxon>unclassified sequences</taxon>
        <taxon>metagenomes</taxon>
        <taxon>ecological metagenomes</taxon>
    </lineage>
</organism>
<dbReference type="FunFam" id="3.40.50.300:FF:000057">
    <property type="entry name" value="GTPase Der"/>
    <property type="match status" value="1"/>
</dbReference>
<dbReference type="PANTHER" id="PTHR43834">
    <property type="entry name" value="GTPASE DER"/>
    <property type="match status" value="1"/>
</dbReference>
<reference evidence="9" key="1">
    <citation type="submission" date="2018-05" db="EMBL/GenBank/DDBJ databases">
        <authorList>
            <person name="Lanie J.A."/>
            <person name="Ng W.-L."/>
            <person name="Kazmierczak K.M."/>
            <person name="Andrzejewski T.M."/>
            <person name="Davidsen T.M."/>
            <person name="Wayne K.J."/>
            <person name="Tettelin H."/>
            <person name="Glass J.I."/>
            <person name="Rusch D."/>
            <person name="Podicherti R."/>
            <person name="Tsui H.-C.T."/>
            <person name="Winkler M.E."/>
        </authorList>
    </citation>
    <scope>NUCLEOTIDE SEQUENCE</scope>
</reference>
<dbReference type="HAMAP" id="MF_00195">
    <property type="entry name" value="GTPase_Der"/>
    <property type="match status" value="1"/>
</dbReference>
<dbReference type="FunFam" id="3.40.50.300:FF:000040">
    <property type="entry name" value="GTPase Der"/>
    <property type="match status" value="1"/>
</dbReference>
<evidence type="ECO:0000256" key="4">
    <source>
        <dbReference type="ARBA" id="ARBA00022737"/>
    </source>
</evidence>
<keyword evidence="5" id="KW-0547">Nucleotide-binding</keyword>
<dbReference type="EMBL" id="UINC01001815">
    <property type="protein sequence ID" value="SUZ89303.1"/>
    <property type="molecule type" value="Genomic_DNA"/>
</dbReference>